<reference evidence="1 2" key="1">
    <citation type="submission" date="2024-02" db="EMBL/GenBank/DDBJ databases">
        <title>A nitrogen-fixing paenibacillus bacterium.</title>
        <authorList>
            <person name="Zhang W.L."/>
            <person name="Chen S.F."/>
        </authorList>
    </citation>
    <scope>NUCLEOTIDE SEQUENCE [LARGE SCALE GENOMIC DNA]</scope>
    <source>
        <strain evidence="1 2">M1</strain>
    </source>
</reference>
<keyword evidence="2" id="KW-1185">Reference proteome</keyword>
<gene>
    <name evidence="1" type="ORF">V3851_06255</name>
</gene>
<name>A0ABU7VRA0_9BACL</name>
<sequence length="41" mass="4544">MERMPESKALRHVGAWQLYGIVSGHIFIGLQPSGGIHEDPE</sequence>
<proteinExistence type="predicted"/>
<organism evidence="1 2">
    <name type="scientific">Paenibacillus haidiansis</name>
    <dbReference type="NCBI Taxonomy" id="1574488"/>
    <lineage>
        <taxon>Bacteria</taxon>
        <taxon>Bacillati</taxon>
        <taxon>Bacillota</taxon>
        <taxon>Bacilli</taxon>
        <taxon>Bacillales</taxon>
        <taxon>Paenibacillaceae</taxon>
        <taxon>Paenibacillus</taxon>
    </lineage>
</organism>
<dbReference type="EMBL" id="JAZHPZ010000002">
    <property type="protein sequence ID" value="MEF2965432.1"/>
    <property type="molecule type" value="Genomic_DNA"/>
</dbReference>
<evidence type="ECO:0000313" key="1">
    <source>
        <dbReference type="EMBL" id="MEF2965432.1"/>
    </source>
</evidence>
<dbReference type="Proteomes" id="UP001306950">
    <property type="component" value="Unassembled WGS sequence"/>
</dbReference>
<protein>
    <submittedName>
        <fullName evidence="1">Uncharacterized protein</fullName>
    </submittedName>
</protein>
<evidence type="ECO:0000313" key="2">
    <source>
        <dbReference type="Proteomes" id="UP001306950"/>
    </source>
</evidence>
<dbReference type="RefSeq" id="WP_331845663.1">
    <property type="nucleotide sequence ID" value="NZ_JAZHPZ010000002.1"/>
</dbReference>
<comment type="caution">
    <text evidence="1">The sequence shown here is derived from an EMBL/GenBank/DDBJ whole genome shotgun (WGS) entry which is preliminary data.</text>
</comment>
<accession>A0ABU7VRA0</accession>